<gene>
    <name evidence="1" type="ORF">C4532_00735</name>
</gene>
<protein>
    <submittedName>
        <fullName evidence="1">Uncharacterized protein</fullName>
    </submittedName>
</protein>
<dbReference type="Proteomes" id="UP000285961">
    <property type="component" value="Unassembled WGS sequence"/>
</dbReference>
<dbReference type="AlphaFoldDB" id="A0A419F9B3"/>
<dbReference type="EMBL" id="QZKI01000005">
    <property type="protein sequence ID" value="RJP75286.1"/>
    <property type="molecule type" value="Genomic_DNA"/>
</dbReference>
<name>A0A419F9B3_9BACT</name>
<reference evidence="1 2" key="1">
    <citation type="journal article" date="2017" name="ISME J.">
        <title>Energy and carbon metabolisms in a deep terrestrial subsurface fluid microbial community.</title>
        <authorList>
            <person name="Momper L."/>
            <person name="Jungbluth S.P."/>
            <person name="Lee M.D."/>
            <person name="Amend J.P."/>
        </authorList>
    </citation>
    <scope>NUCLEOTIDE SEQUENCE [LARGE SCALE GENOMIC DNA]</scope>
    <source>
        <strain evidence="1">SURF_17</strain>
    </source>
</reference>
<evidence type="ECO:0000313" key="2">
    <source>
        <dbReference type="Proteomes" id="UP000285961"/>
    </source>
</evidence>
<accession>A0A419F9B3</accession>
<evidence type="ECO:0000313" key="1">
    <source>
        <dbReference type="EMBL" id="RJP75286.1"/>
    </source>
</evidence>
<sequence>MQGISSTHFFRKGARLIADTMPRSMLFHPLCVKLSMRSSACAEFPPHRDPAARRVVSGFRAQRNVPQGQKKEEAAFLGGLLWRKGLQTKLFYARDLGEE</sequence>
<organism evidence="1 2">
    <name type="scientific">Candidatus Abyssobacteria bacterium SURF_17</name>
    <dbReference type="NCBI Taxonomy" id="2093361"/>
    <lineage>
        <taxon>Bacteria</taxon>
        <taxon>Pseudomonadati</taxon>
        <taxon>Candidatus Hydrogenedentota</taxon>
        <taxon>Candidatus Abyssobacteria</taxon>
    </lineage>
</organism>
<proteinExistence type="predicted"/>
<comment type="caution">
    <text evidence="1">The sequence shown here is derived from an EMBL/GenBank/DDBJ whole genome shotgun (WGS) entry which is preliminary data.</text>
</comment>